<feature type="region of interest" description="Disordered" evidence="1">
    <location>
        <begin position="81"/>
        <end position="104"/>
    </location>
</feature>
<dbReference type="AlphaFoldDB" id="A0A0S4VA17"/>
<organism evidence="3">
    <name type="scientific">Ralstonia solanacearum</name>
    <name type="common">Pseudomonas solanacearum</name>
    <dbReference type="NCBI Taxonomy" id="305"/>
    <lineage>
        <taxon>Bacteria</taxon>
        <taxon>Pseudomonadati</taxon>
        <taxon>Pseudomonadota</taxon>
        <taxon>Betaproteobacteria</taxon>
        <taxon>Burkholderiales</taxon>
        <taxon>Burkholderiaceae</taxon>
        <taxon>Ralstonia</taxon>
        <taxon>Ralstonia solanacearum species complex</taxon>
    </lineage>
</organism>
<dbReference type="EMBL" id="LN899821">
    <property type="protein sequence ID" value="CUV18571.1"/>
    <property type="molecule type" value="Genomic_DNA"/>
</dbReference>
<accession>A0A0S4VA17</accession>
<dbReference type="EMBL" id="LN899824">
    <property type="protein sequence ID" value="CUV31368.1"/>
    <property type="molecule type" value="Genomic_DNA"/>
</dbReference>
<gene>
    <name evidence="2" type="ORF">PSS4_v1_680019</name>
    <name evidence="3" type="ORF">RUN1985_v1_890017</name>
</gene>
<evidence type="ECO:0000313" key="3">
    <source>
        <dbReference type="EMBL" id="CUV31368.1"/>
    </source>
</evidence>
<sequence length="104" mass="10941">MRFAGGGQRPALSGAAGLLLRHAAPRRSAVANRVLMVSQAHAPTPVPHTARLAKRIVKRKRHLAADTDGRRPMMNLTPADVAHSKGAPAAGRPCPDFPCRAAPS</sequence>
<reference evidence="3" key="1">
    <citation type="submission" date="2015-10" db="EMBL/GenBank/DDBJ databases">
        <authorList>
            <person name="Gilbert D.G."/>
        </authorList>
    </citation>
    <scope>NUCLEOTIDE SEQUENCE</scope>
    <source>
        <strain evidence="3">Phyl III-seqv23</strain>
    </source>
</reference>
<protein>
    <submittedName>
        <fullName evidence="3">Uncharacterized protein</fullName>
    </submittedName>
</protein>
<proteinExistence type="predicted"/>
<evidence type="ECO:0000256" key="1">
    <source>
        <dbReference type="SAM" id="MobiDB-lite"/>
    </source>
</evidence>
<name>A0A0S4VA17_RALSL</name>
<evidence type="ECO:0000313" key="2">
    <source>
        <dbReference type="EMBL" id="CUV18571.1"/>
    </source>
</evidence>